<dbReference type="InterPro" id="IPR022243">
    <property type="entry name" value="DUF3768"/>
</dbReference>
<accession>A0A4S2GZG8</accession>
<sequence>MTGGVEALGLAFINQAIVKMRQFDRFTEDNDPHGEHDFGSFELEGERLFWKIDYYDTTLEKASPDPANPSLTTRVLTLMLASEY</sequence>
<dbReference type="EMBL" id="SRXW01000003">
    <property type="protein sequence ID" value="TGY88222.1"/>
    <property type="molecule type" value="Genomic_DNA"/>
</dbReference>
<evidence type="ECO:0000313" key="1">
    <source>
        <dbReference type="EMBL" id="TGY88222.1"/>
    </source>
</evidence>
<evidence type="ECO:0000313" key="2">
    <source>
        <dbReference type="Proteomes" id="UP000308054"/>
    </source>
</evidence>
<protein>
    <submittedName>
        <fullName evidence="1">DUF3768 domain-containing protein</fullName>
    </submittedName>
</protein>
<name>A0A4S2GZG8_9PROT</name>
<dbReference type="AlphaFoldDB" id="A0A4S2GZG8"/>
<dbReference type="OrthoDB" id="1495368at2"/>
<dbReference type="Pfam" id="PF12599">
    <property type="entry name" value="DUF3768"/>
    <property type="match status" value="1"/>
</dbReference>
<reference evidence="1 2" key="1">
    <citation type="journal article" date="2017" name="Int. J. Syst. Evol. Microbiol.">
        <title>Marinicauda algicola sp. nov., isolated from a marine red alga Rhodosorus marinus.</title>
        <authorList>
            <person name="Jeong S.E."/>
            <person name="Jeon S.H."/>
            <person name="Chun B.H."/>
            <person name="Kim D.W."/>
            <person name="Jeon C.O."/>
        </authorList>
    </citation>
    <scope>NUCLEOTIDE SEQUENCE [LARGE SCALE GENOMIC DNA]</scope>
    <source>
        <strain evidence="1 2">JCM 31718</strain>
    </source>
</reference>
<dbReference type="Proteomes" id="UP000308054">
    <property type="component" value="Unassembled WGS sequence"/>
</dbReference>
<keyword evidence="2" id="KW-1185">Reference proteome</keyword>
<organism evidence="1 2">
    <name type="scientific">Marinicauda algicola</name>
    <dbReference type="NCBI Taxonomy" id="2029849"/>
    <lineage>
        <taxon>Bacteria</taxon>
        <taxon>Pseudomonadati</taxon>
        <taxon>Pseudomonadota</taxon>
        <taxon>Alphaproteobacteria</taxon>
        <taxon>Maricaulales</taxon>
        <taxon>Maricaulaceae</taxon>
        <taxon>Marinicauda</taxon>
    </lineage>
</organism>
<gene>
    <name evidence="1" type="ORF">E5163_10345</name>
</gene>
<proteinExistence type="predicted"/>
<comment type="caution">
    <text evidence="1">The sequence shown here is derived from an EMBL/GenBank/DDBJ whole genome shotgun (WGS) entry which is preliminary data.</text>
</comment>